<dbReference type="Gene3D" id="3.40.390.10">
    <property type="entry name" value="Collagenase (Catalytic Domain)"/>
    <property type="match status" value="1"/>
</dbReference>
<dbReference type="FunFam" id="3.40.390.10:FF:000002">
    <property type="entry name" value="Disintegrin and metalloproteinase domain-containing protein 22"/>
    <property type="match status" value="1"/>
</dbReference>
<dbReference type="PANTHER" id="PTHR11905">
    <property type="entry name" value="ADAM A DISINTEGRIN AND METALLOPROTEASE DOMAIN"/>
    <property type="match status" value="1"/>
</dbReference>
<dbReference type="GO" id="GO:0004222">
    <property type="term" value="F:metalloendopeptidase activity"/>
    <property type="evidence" value="ECO:0007669"/>
    <property type="project" value="InterPro"/>
</dbReference>
<dbReference type="Pfam" id="PF08516">
    <property type="entry name" value="ADAM_CR"/>
    <property type="match status" value="1"/>
</dbReference>
<dbReference type="InterPro" id="IPR001762">
    <property type="entry name" value="Disintegrin_dom"/>
</dbReference>
<dbReference type="SUPFAM" id="SSF55486">
    <property type="entry name" value="Metalloproteases ('zincins'), catalytic domain"/>
    <property type="match status" value="1"/>
</dbReference>
<dbReference type="GO" id="GO:0006508">
    <property type="term" value="P:proteolysis"/>
    <property type="evidence" value="ECO:0007669"/>
    <property type="project" value="InterPro"/>
</dbReference>
<dbReference type="OMA" id="HGQDHCL"/>
<evidence type="ECO:0000256" key="10">
    <source>
        <dbReference type="SAM" id="Phobius"/>
    </source>
</evidence>
<dbReference type="InterPro" id="IPR036436">
    <property type="entry name" value="Disintegrin_dom_sf"/>
</dbReference>
<dbReference type="Gene3D" id="2.60.120.260">
    <property type="entry name" value="Galactose-binding domain-like"/>
    <property type="match status" value="1"/>
</dbReference>
<dbReference type="GO" id="GO:0022407">
    <property type="term" value="P:regulation of cell-cell adhesion"/>
    <property type="evidence" value="ECO:0007669"/>
    <property type="project" value="TreeGrafter"/>
</dbReference>
<feature type="active site" evidence="8">
    <location>
        <position position="460"/>
    </location>
</feature>
<accession>A0A8U7MX73</accession>
<dbReference type="PROSITE" id="PS51257">
    <property type="entry name" value="PROKAR_LIPOPROTEIN"/>
    <property type="match status" value="1"/>
</dbReference>
<dbReference type="SUPFAM" id="SSF57552">
    <property type="entry name" value="Blood coagulation inhibitor (disintegrin)"/>
    <property type="match status" value="1"/>
</dbReference>
<feature type="transmembrane region" description="Helical" evidence="10">
    <location>
        <begin position="803"/>
        <end position="826"/>
    </location>
</feature>
<dbReference type="CDD" id="cd04269">
    <property type="entry name" value="ZnMc_adamalysin_II_like"/>
    <property type="match status" value="1"/>
</dbReference>
<keyword evidence="13" id="KW-1185">Reference proteome</keyword>
<keyword evidence="8" id="KW-0479">Metal-binding</keyword>
<dbReference type="PANTHER" id="PTHR11905:SF20">
    <property type="entry name" value="DISINTEGRIN AND METALLOPROTEINASE DOMAIN-CONTAINING PROTEIN 8"/>
    <property type="match status" value="1"/>
</dbReference>
<dbReference type="Ensembl" id="ENSCMUT00000030220.1">
    <property type="protein sequence ID" value="ENSCMUP00000034165.1"/>
    <property type="gene ID" value="ENSCMUG00000013857.2"/>
</dbReference>
<dbReference type="InterPro" id="IPR000742">
    <property type="entry name" value="EGF"/>
</dbReference>
<keyword evidence="11" id="KW-0732">Signal</keyword>
<dbReference type="InterPro" id="IPR018358">
    <property type="entry name" value="Disintegrin_CS"/>
</dbReference>
<feature type="disulfide bond" evidence="7">
    <location>
        <begin position="780"/>
        <end position="789"/>
    </location>
</feature>
<feature type="binding site" evidence="8">
    <location>
        <position position="463"/>
    </location>
    <ligand>
        <name>Zn(2+)</name>
        <dbReference type="ChEBI" id="CHEBI:29105"/>
        <note>catalytic</note>
    </ligand>
</feature>
<dbReference type="PROSITE" id="PS50026">
    <property type="entry name" value="EGF_3"/>
    <property type="match status" value="1"/>
</dbReference>
<keyword evidence="7" id="KW-0245">EGF-like domain</keyword>
<evidence type="ECO:0000256" key="3">
    <source>
        <dbReference type="ARBA" id="ARBA00022989"/>
    </source>
</evidence>
<dbReference type="SMART" id="SM00050">
    <property type="entry name" value="DISIN"/>
    <property type="match status" value="1"/>
</dbReference>
<evidence type="ECO:0000313" key="12">
    <source>
        <dbReference type="Ensembl" id="ENSCMUP00000034165.1"/>
    </source>
</evidence>
<reference evidence="12" key="3">
    <citation type="submission" date="2025-09" db="UniProtKB">
        <authorList>
            <consortium name="Ensembl"/>
        </authorList>
    </citation>
    <scope>IDENTIFICATION</scope>
</reference>
<feature type="chain" id="PRO_5043400453" evidence="11">
    <location>
        <begin position="30"/>
        <end position="964"/>
    </location>
</feature>
<organism evidence="12 13">
    <name type="scientific">Corvus moneduloides</name>
    <name type="common">New Caledonian crow</name>
    <dbReference type="NCBI Taxonomy" id="1196302"/>
    <lineage>
        <taxon>Eukaryota</taxon>
        <taxon>Metazoa</taxon>
        <taxon>Chordata</taxon>
        <taxon>Craniata</taxon>
        <taxon>Vertebrata</taxon>
        <taxon>Euteleostomi</taxon>
        <taxon>Archelosauria</taxon>
        <taxon>Archosauria</taxon>
        <taxon>Dinosauria</taxon>
        <taxon>Saurischia</taxon>
        <taxon>Theropoda</taxon>
        <taxon>Coelurosauria</taxon>
        <taxon>Aves</taxon>
        <taxon>Neognathae</taxon>
        <taxon>Neoaves</taxon>
        <taxon>Telluraves</taxon>
        <taxon>Australaves</taxon>
        <taxon>Passeriformes</taxon>
        <taxon>Corvoidea</taxon>
        <taxon>Corvidae</taxon>
        <taxon>Corvus</taxon>
    </lineage>
</organism>
<dbReference type="PROSITE" id="PS00427">
    <property type="entry name" value="DISINTEGRIN_1"/>
    <property type="match status" value="1"/>
</dbReference>
<evidence type="ECO:0000256" key="2">
    <source>
        <dbReference type="ARBA" id="ARBA00022692"/>
    </source>
</evidence>
<dbReference type="SMART" id="SM00608">
    <property type="entry name" value="ACR"/>
    <property type="match status" value="1"/>
</dbReference>
<feature type="binding site" evidence="8">
    <location>
        <position position="459"/>
    </location>
    <ligand>
        <name>Zn(2+)</name>
        <dbReference type="ChEBI" id="CHEBI:29105"/>
        <note>catalytic</note>
    </ligand>
</feature>
<protein>
    <submittedName>
        <fullName evidence="12">ADAM metallopeptidase domain 8</fullName>
    </submittedName>
</protein>
<comment type="subcellular location">
    <subcellularLocation>
        <location evidence="1">Membrane</location>
        <topology evidence="1">Single-pass membrane protein</topology>
    </subcellularLocation>
</comment>
<feature type="disulfide bond" evidence="6">
    <location>
        <begin position="591"/>
        <end position="611"/>
    </location>
</feature>
<dbReference type="GO" id="GO:0006954">
    <property type="term" value="P:inflammatory response"/>
    <property type="evidence" value="ECO:0007669"/>
    <property type="project" value="TreeGrafter"/>
</dbReference>
<sequence length="964" mass="103552">MCRGFALLPTCFLPSLLISCVCWMPPGRAARLPVPQRGTRRPCPLSGRDRGLSGAALAPADGGSLMAPLFHAEHLPGPRRLQHPCRRQGIPPVAGEEQVSAAGHRGVARVGFASHLCREQSFSKAWCHCTGDLSLSPEHFVPSLPNPPWGVTVPTDPKAGLLLTPRPTCRALLGQHYTETHYSADGSEITEKPDTQVQAGSGGAAFSPLWGPSTPVQPPHLCPLSRQDHCFYQGRVRGHPGSAASISTCGGLSGFFRVNGTTFLLEPLEGAVAGRHAVYRAAHLRGKRGTCREPGATLEYDREPKIPAAMKLYRWKSGPIQKGPRYVELVLVADNQEFRKHKDLRTVQNRMKEIVNHVDKLYQPLRLRVALIGLEVWNHRDKITVSPNPEVTLDNFLHWRESELLRKKPHDNAQLITGVDFHGNTVGLAKKLVMCTRDSGGVNQDHSTNPIGAASTMAHEMGHNLGMSHDEDVPGCRCPVSKADGGCVMAGSVGLVYPKLFSRCSEQDMWQFLGDPRTSCLLNAPRADELYGGPVCGNQFVERGEQCDCGTPEECSDRCCNATTCQLREGAECARGECCQDCKVKAAGVLCRASKNDCDLAEHCSGLSAECPEDVFQENGVSCQHGSGYCYNGACPSHGEQCRALWGAEAQVAPDVCFKHNSEQHVHLHCLTEYGKQPCSPKDVKCGTLLCLSDNTQPILGSGYYSFGYYFGRFKCKAVIAGSDAGEAAELRLVPTGAKCGEEMVCYAGRCQNLLVYGDKNCSAKCNNHGVCNHRRECHCDPGWAAPYCEQEISGIATGSSSVVLAAVLAVLALAGILLGSGVVLLRARAARRSHKGSSSGTPSGLANPLFQEGGRTRPCRRQLSSRDIGQPSLVSSTAAPRPARAQSPVLALQPSAPGPQVPPRSPPGWPPQAKPKPPSKPLPALKSKVPSQGEGPPAPSLPPAPFQRCPPPKVALKPPPARR</sequence>
<evidence type="ECO:0000313" key="13">
    <source>
        <dbReference type="Proteomes" id="UP000694553"/>
    </source>
</evidence>
<evidence type="ECO:0000256" key="9">
    <source>
        <dbReference type="SAM" id="MobiDB-lite"/>
    </source>
</evidence>
<evidence type="ECO:0000256" key="11">
    <source>
        <dbReference type="SAM" id="SignalP"/>
    </source>
</evidence>
<feature type="disulfide bond" evidence="7">
    <location>
        <begin position="762"/>
        <end position="772"/>
    </location>
</feature>
<dbReference type="InterPro" id="IPR024079">
    <property type="entry name" value="MetalloPept_cat_dom_sf"/>
</dbReference>
<dbReference type="GO" id="GO:0050839">
    <property type="term" value="F:cell adhesion molecule binding"/>
    <property type="evidence" value="ECO:0007669"/>
    <property type="project" value="TreeGrafter"/>
</dbReference>
<keyword evidence="5 7" id="KW-1015">Disulfide bond</keyword>
<dbReference type="InterPro" id="IPR034027">
    <property type="entry name" value="Reprolysin_adamalysin"/>
</dbReference>
<gene>
    <name evidence="12" type="primary">ADAM8</name>
</gene>
<dbReference type="Gene3D" id="4.10.70.10">
    <property type="entry name" value="Disintegrin domain"/>
    <property type="match status" value="1"/>
</dbReference>
<name>A0A8U7MX73_CORMO</name>
<dbReference type="Proteomes" id="UP000694553">
    <property type="component" value="Unassembled WGS sequence"/>
</dbReference>
<dbReference type="GO" id="GO:0016020">
    <property type="term" value="C:membrane"/>
    <property type="evidence" value="ECO:0007669"/>
    <property type="project" value="UniProtKB-SubCell"/>
</dbReference>
<dbReference type="InterPro" id="IPR001590">
    <property type="entry name" value="Peptidase_M12B"/>
</dbReference>
<evidence type="ECO:0000256" key="6">
    <source>
        <dbReference type="PROSITE-ProRule" id="PRU00068"/>
    </source>
</evidence>
<keyword evidence="4 10" id="KW-0472">Membrane</keyword>
<feature type="compositionally biased region" description="Pro residues" evidence="9">
    <location>
        <begin position="937"/>
        <end position="964"/>
    </location>
</feature>
<dbReference type="Pfam" id="PF00200">
    <property type="entry name" value="Disintegrin"/>
    <property type="match status" value="1"/>
</dbReference>
<keyword evidence="8" id="KW-0862">Zinc</keyword>
<dbReference type="GO" id="GO:0046872">
    <property type="term" value="F:metal ion binding"/>
    <property type="evidence" value="ECO:0007669"/>
    <property type="project" value="UniProtKB-KW"/>
</dbReference>
<comment type="caution">
    <text evidence="7">Lacks conserved residue(s) required for the propagation of feature annotation.</text>
</comment>
<proteinExistence type="predicted"/>
<dbReference type="PROSITE" id="PS50214">
    <property type="entry name" value="DISINTEGRIN_2"/>
    <property type="match status" value="1"/>
</dbReference>
<feature type="compositionally biased region" description="Low complexity" evidence="9">
    <location>
        <begin position="923"/>
        <end position="932"/>
    </location>
</feature>
<feature type="compositionally biased region" description="Pro residues" evidence="9">
    <location>
        <begin position="897"/>
        <end position="922"/>
    </location>
</feature>
<dbReference type="AlphaFoldDB" id="A0A8U7MX73"/>
<feature type="signal peptide" evidence="11">
    <location>
        <begin position="1"/>
        <end position="29"/>
    </location>
</feature>
<dbReference type="GO" id="GO:0051044">
    <property type="term" value="P:positive regulation of membrane protein ectodomain proteolysis"/>
    <property type="evidence" value="ECO:0007669"/>
    <property type="project" value="TreeGrafter"/>
</dbReference>
<feature type="region of interest" description="Disordered" evidence="9">
    <location>
        <begin position="834"/>
        <end position="964"/>
    </location>
</feature>
<evidence type="ECO:0000256" key="7">
    <source>
        <dbReference type="PROSITE-ProRule" id="PRU00076"/>
    </source>
</evidence>
<evidence type="ECO:0000256" key="1">
    <source>
        <dbReference type="ARBA" id="ARBA00004167"/>
    </source>
</evidence>
<dbReference type="GO" id="GO:0002693">
    <property type="term" value="P:positive regulation of cellular extravasation"/>
    <property type="evidence" value="ECO:0007669"/>
    <property type="project" value="TreeGrafter"/>
</dbReference>
<dbReference type="PROSITE" id="PS01186">
    <property type="entry name" value="EGF_2"/>
    <property type="match status" value="1"/>
</dbReference>
<dbReference type="PRINTS" id="PR00289">
    <property type="entry name" value="DISINTEGRIN"/>
</dbReference>
<dbReference type="PROSITE" id="PS50215">
    <property type="entry name" value="ADAM_MEPRO"/>
    <property type="match status" value="1"/>
</dbReference>
<evidence type="ECO:0000256" key="4">
    <source>
        <dbReference type="ARBA" id="ARBA00023136"/>
    </source>
</evidence>
<keyword evidence="3 10" id="KW-1133">Transmembrane helix</keyword>
<reference evidence="12" key="2">
    <citation type="submission" date="2025-08" db="UniProtKB">
        <authorList>
            <consortium name="Ensembl"/>
        </authorList>
    </citation>
    <scope>IDENTIFICATION</scope>
</reference>
<reference evidence="13" key="1">
    <citation type="submission" date="2019-10" db="EMBL/GenBank/DDBJ databases">
        <title>Corvus moneduloides (New Caledonian crow) genome, bCorMon1, primary haplotype.</title>
        <authorList>
            <person name="Rutz C."/>
            <person name="Fungtammasan C."/>
            <person name="Mountcastle J."/>
            <person name="Formenti G."/>
            <person name="Chow W."/>
            <person name="Howe K."/>
            <person name="Steele M.P."/>
            <person name="Fernandes J."/>
            <person name="Gilbert M.T.P."/>
            <person name="Fedrigo O."/>
            <person name="Jarvis E.D."/>
            <person name="Gemmell N."/>
        </authorList>
    </citation>
    <scope>NUCLEOTIDE SEQUENCE [LARGE SCALE GENOMIC DNA]</scope>
</reference>
<keyword evidence="2 10" id="KW-0812">Transmembrane</keyword>
<evidence type="ECO:0000256" key="5">
    <source>
        <dbReference type="ARBA" id="ARBA00023157"/>
    </source>
</evidence>
<dbReference type="Pfam" id="PF01421">
    <property type="entry name" value="Reprolysin"/>
    <property type="match status" value="1"/>
</dbReference>
<dbReference type="FunFam" id="4.10.70.10:FF:000001">
    <property type="entry name" value="Disintegrin and metalloproteinase domain-containing protein 22"/>
    <property type="match status" value="1"/>
</dbReference>
<feature type="binding site" evidence="8">
    <location>
        <position position="469"/>
    </location>
    <ligand>
        <name>Zn(2+)</name>
        <dbReference type="ChEBI" id="CHEBI:29105"/>
        <note>catalytic</note>
    </ligand>
</feature>
<evidence type="ECO:0000256" key="8">
    <source>
        <dbReference type="PROSITE-ProRule" id="PRU00276"/>
    </source>
</evidence>
<dbReference type="InterPro" id="IPR006586">
    <property type="entry name" value="ADAM_Cys-rich"/>
</dbReference>